<feature type="region of interest" description="Disordered" evidence="1">
    <location>
        <begin position="106"/>
        <end position="159"/>
    </location>
</feature>
<keyword evidence="2" id="KW-0472">Membrane</keyword>
<dbReference type="PANTHER" id="PTHR28187:SF1">
    <property type="entry name" value="PROTEIN RCR1-RELATED"/>
    <property type="match status" value="1"/>
</dbReference>
<feature type="transmembrane region" description="Helical" evidence="2">
    <location>
        <begin position="44"/>
        <end position="62"/>
    </location>
</feature>
<evidence type="ECO:0000313" key="3">
    <source>
        <dbReference type="EMBL" id="KAK0618201.1"/>
    </source>
</evidence>
<evidence type="ECO:0000313" key="4">
    <source>
        <dbReference type="Proteomes" id="UP001174934"/>
    </source>
</evidence>
<reference evidence="3" key="1">
    <citation type="submission" date="2023-06" db="EMBL/GenBank/DDBJ databases">
        <title>Genome-scale phylogeny and comparative genomics of the fungal order Sordariales.</title>
        <authorList>
            <consortium name="Lawrence Berkeley National Laboratory"/>
            <person name="Hensen N."/>
            <person name="Bonometti L."/>
            <person name="Westerberg I."/>
            <person name="Brannstrom I.O."/>
            <person name="Guillou S."/>
            <person name="Cros-Aarteil S."/>
            <person name="Calhoun S."/>
            <person name="Haridas S."/>
            <person name="Kuo A."/>
            <person name="Mondo S."/>
            <person name="Pangilinan J."/>
            <person name="Riley R."/>
            <person name="LaButti K."/>
            <person name="Andreopoulos B."/>
            <person name="Lipzen A."/>
            <person name="Chen C."/>
            <person name="Yanf M."/>
            <person name="Daum C."/>
            <person name="Ng V."/>
            <person name="Clum A."/>
            <person name="Steindorff A."/>
            <person name="Ohm R."/>
            <person name="Martin F."/>
            <person name="Silar P."/>
            <person name="Natvig D."/>
            <person name="Lalanne C."/>
            <person name="Gautier V."/>
            <person name="Ament-velasquez S.L."/>
            <person name="Kruys A."/>
            <person name="Hutchinson M.I."/>
            <person name="Powell A.J."/>
            <person name="Barry K."/>
            <person name="Miller A.N."/>
            <person name="Grigoriev I.V."/>
            <person name="Debuchy R."/>
            <person name="Gladieux P."/>
            <person name="Thoren M.H."/>
            <person name="Johannesson H."/>
        </authorList>
    </citation>
    <scope>NUCLEOTIDE SEQUENCE</scope>
    <source>
        <strain evidence="3">SMH3391-2</strain>
    </source>
</reference>
<dbReference type="PANTHER" id="PTHR28187">
    <property type="entry name" value="PROTEIN RCR1-RELATED"/>
    <property type="match status" value="1"/>
</dbReference>
<dbReference type="AlphaFoldDB" id="A0AA40BY64"/>
<sequence length="159" mass="17645">MAPLEQLATMVGEIAKRDLYCPSGSYYSGSGCYRYSSWYWWGRWVFAAVLVIIVIALFALVANSRRRRAQGVAPVYGTGWMAPAPPYYPQNPPQYSAQQPVYPQQTGQKFNTNDGYYAAQTPENQEGIQLQQPATTYHRGGGADDVYAPPEGPPPAKRT</sequence>
<dbReference type="Proteomes" id="UP001174934">
    <property type="component" value="Unassembled WGS sequence"/>
</dbReference>
<proteinExistence type="predicted"/>
<feature type="compositionally biased region" description="Polar residues" evidence="1">
    <location>
        <begin position="121"/>
        <end position="135"/>
    </location>
</feature>
<gene>
    <name evidence="3" type="ORF">B0T17DRAFT_618822</name>
</gene>
<dbReference type="GO" id="GO:0016192">
    <property type="term" value="P:vesicle-mediated transport"/>
    <property type="evidence" value="ECO:0007669"/>
    <property type="project" value="TreeGrafter"/>
</dbReference>
<dbReference type="EMBL" id="JAULSR010000005">
    <property type="protein sequence ID" value="KAK0618201.1"/>
    <property type="molecule type" value="Genomic_DNA"/>
</dbReference>
<feature type="compositionally biased region" description="Pro residues" evidence="1">
    <location>
        <begin position="150"/>
        <end position="159"/>
    </location>
</feature>
<accession>A0AA40BY64</accession>
<dbReference type="Pfam" id="PF12273">
    <property type="entry name" value="RCR"/>
    <property type="match status" value="1"/>
</dbReference>
<comment type="caution">
    <text evidence="3">The sequence shown here is derived from an EMBL/GenBank/DDBJ whole genome shotgun (WGS) entry which is preliminary data.</text>
</comment>
<evidence type="ECO:0000256" key="2">
    <source>
        <dbReference type="SAM" id="Phobius"/>
    </source>
</evidence>
<name>A0AA40BY64_9PEZI</name>
<keyword evidence="2" id="KW-1133">Transmembrane helix</keyword>
<keyword evidence="4" id="KW-1185">Reference proteome</keyword>
<organism evidence="3 4">
    <name type="scientific">Bombardia bombarda</name>
    <dbReference type="NCBI Taxonomy" id="252184"/>
    <lineage>
        <taxon>Eukaryota</taxon>
        <taxon>Fungi</taxon>
        <taxon>Dikarya</taxon>
        <taxon>Ascomycota</taxon>
        <taxon>Pezizomycotina</taxon>
        <taxon>Sordariomycetes</taxon>
        <taxon>Sordariomycetidae</taxon>
        <taxon>Sordariales</taxon>
        <taxon>Lasiosphaeriaceae</taxon>
        <taxon>Bombardia</taxon>
    </lineage>
</organism>
<evidence type="ECO:0000256" key="1">
    <source>
        <dbReference type="SAM" id="MobiDB-lite"/>
    </source>
</evidence>
<protein>
    <submittedName>
        <fullName evidence="3">Chitin synthesis regulation, resistance to congo red-domain-containing protein</fullName>
    </submittedName>
</protein>
<dbReference type="InterPro" id="IPR020999">
    <property type="entry name" value="Chitin_synth_reg_RCR"/>
</dbReference>
<keyword evidence="2" id="KW-0812">Transmembrane</keyword>